<dbReference type="AlphaFoldDB" id="A0A815H260"/>
<organism evidence="2 4">
    <name type="scientific">Didymodactylos carnosus</name>
    <dbReference type="NCBI Taxonomy" id="1234261"/>
    <lineage>
        <taxon>Eukaryota</taxon>
        <taxon>Metazoa</taxon>
        <taxon>Spiralia</taxon>
        <taxon>Gnathifera</taxon>
        <taxon>Rotifera</taxon>
        <taxon>Eurotatoria</taxon>
        <taxon>Bdelloidea</taxon>
        <taxon>Philodinida</taxon>
        <taxon>Philodinidae</taxon>
        <taxon>Didymodactylos</taxon>
    </lineage>
</organism>
<keyword evidence="1" id="KW-1133">Transmembrane helix</keyword>
<dbReference type="OrthoDB" id="9984975at2759"/>
<comment type="caution">
    <text evidence="2">The sequence shown here is derived from an EMBL/GenBank/DDBJ whole genome shotgun (WGS) entry which is preliminary data.</text>
</comment>
<reference evidence="2" key="1">
    <citation type="submission" date="2021-02" db="EMBL/GenBank/DDBJ databases">
        <authorList>
            <person name="Nowell W R."/>
        </authorList>
    </citation>
    <scope>NUCLEOTIDE SEQUENCE</scope>
</reference>
<feature type="transmembrane region" description="Helical" evidence="1">
    <location>
        <begin position="467"/>
        <end position="487"/>
    </location>
</feature>
<keyword evidence="4" id="KW-1185">Reference proteome</keyword>
<evidence type="ECO:0000313" key="3">
    <source>
        <dbReference type="EMBL" id="CAF4211813.1"/>
    </source>
</evidence>
<dbReference type="EMBL" id="CAJNOQ010014661">
    <property type="protein sequence ID" value="CAF1346164.1"/>
    <property type="molecule type" value="Genomic_DNA"/>
</dbReference>
<accession>A0A815H260</accession>
<evidence type="ECO:0000256" key="1">
    <source>
        <dbReference type="SAM" id="Phobius"/>
    </source>
</evidence>
<gene>
    <name evidence="2" type="ORF">GPM918_LOCUS30676</name>
    <name evidence="3" type="ORF">SRO942_LOCUS31291</name>
</gene>
<dbReference type="Proteomes" id="UP000681722">
    <property type="component" value="Unassembled WGS sequence"/>
</dbReference>
<name>A0A815H260_9BILA</name>
<proteinExistence type="predicted"/>
<protein>
    <submittedName>
        <fullName evidence="2">Uncharacterized protein</fullName>
    </submittedName>
</protein>
<evidence type="ECO:0000313" key="4">
    <source>
        <dbReference type="Proteomes" id="UP000663829"/>
    </source>
</evidence>
<evidence type="ECO:0000313" key="2">
    <source>
        <dbReference type="EMBL" id="CAF1346164.1"/>
    </source>
</evidence>
<feature type="transmembrane region" description="Helical" evidence="1">
    <location>
        <begin position="784"/>
        <end position="814"/>
    </location>
</feature>
<keyword evidence="1" id="KW-0812">Transmembrane</keyword>
<keyword evidence="1" id="KW-0472">Membrane</keyword>
<feature type="transmembrane region" description="Helical" evidence="1">
    <location>
        <begin position="515"/>
        <end position="535"/>
    </location>
</feature>
<sequence>MVWVSNPGKVFLVGLGPYIYDPKFCSISFVSQTNYVYSVAAGTEQNASQSYFVYIGEDLVSGNQVVGVIRYNTTNNPCTYEYANIQYFNYSHQEFYIVGVDPLGLYAYGQAADFAFVYNLNTYEINVQPRQIVLDAPFSAFPSFVPHALSMTENFVIVAGYGFDTSVSEYAPIACLFHLNPLTFDISFVTFVPLFSDNRVIPIISAVDYSLAYDMSVAVNAQNQVLVGVPSFDSVVLLSVNATNLNIVNSITRYQSYTGFGKSVAWIDNTTAAILVYNLADYPWSSSTVHVFDLEYSSITPIFALPNNQQTFFSNLYSSVSPSFVKIGSWSGNLIILDSNGEILLIHSSPSGYCSVSNKTYFGILNIFLPVPCSAGTFKNSSGIGPCFVCPQGRKNSGDTGIECAWCQTTSFCPLGSVNDVNYSTVQSISTVRAYPESPDSTIFDDILIQNMFAIGSTNHCIVVSPLFWTSIIIILAILLLVVMALLKVFEKKKNHLILIKKIFKQVDLVGEGELWVGGLISFAIIVLVTFAYWFSSSYLGQYPIETSGDSTFACDTSIRNAKFSTGLQLLSIPKSDEQEPIFNMLDDQKFTMSVDFVNTLYRHADITVQQNIGSNVVLLNISDYLLQNDNATLHISLDLPFHQMNVQFNLTGPYSVGGVRICLSGSLSSNGSYTVQQLYFCKFFYNLNETFAHSSSIDLQLTKVINVTDVLTVGDNILYSGLWIPTFTVGTISDQLLYSQKGEYLRYASTQTTLLITIGETQFYIQNTQSPIAKQSEIVFHNLLFTIVCLEIFGLIFLIIKLLFAPVFTTLLLKVQRKYSHIRILDMDDTKTEKEDALEIKIISTSSSRPRQLLPQAFSVPNDLSHMQGNAISGHNDLIKEDNIAD</sequence>
<dbReference type="EMBL" id="CAJOBC010061645">
    <property type="protein sequence ID" value="CAF4211813.1"/>
    <property type="molecule type" value="Genomic_DNA"/>
</dbReference>
<dbReference type="Proteomes" id="UP000663829">
    <property type="component" value="Unassembled WGS sequence"/>
</dbReference>